<dbReference type="PANTHER" id="PTHR12555:SF13">
    <property type="entry name" value="UBIQUITIN RECOGNITION FACTOR IN ER-ASSOCIATED DEGRADATION PROTEIN 1"/>
    <property type="match status" value="1"/>
</dbReference>
<feature type="domain" description="Ubiquitin fusion degradation protein UFD1 N-terminal subdomain 1" evidence="1">
    <location>
        <begin position="9"/>
        <end position="100"/>
    </location>
</feature>
<dbReference type="AlphaFoldDB" id="A0A8S1TIX0"/>
<dbReference type="PANTHER" id="PTHR12555">
    <property type="entry name" value="UBIQUITIN FUSION DEGRADATON PROTEIN 1"/>
    <property type="match status" value="1"/>
</dbReference>
<comment type="caution">
    <text evidence="3">The sequence shown here is derived from an EMBL/GenBank/DDBJ whole genome shotgun (WGS) entry which is preliminary data.</text>
</comment>
<dbReference type="GO" id="GO:0034098">
    <property type="term" value="C:VCP-NPL4-UFD1 AAA ATPase complex"/>
    <property type="evidence" value="ECO:0007669"/>
    <property type="project" value="TreeGrafter"/>
</dbReference>
<keyword evidence="4" id="KW-1185">Reference proteome</keyword>
<protein>
    <recommendedName>
        <fullName evidence="5">Ubiquitin fusion degradation protein</fullName>
    </recommendedName>
</protein>
<organism evidence="3 4">
    <name type="scientific">Paramecium octaurelia</name>
    <dbReference type="NCBI Taxonomy" id="43137"/>
    <lineage>
        <taxon>Eukaryota</taxon>
        <taxon>Sar</taxon>
        <taxon>Alveolata</taxon>
        <taxon>Ciliophora</taxon>
        <taxon>Intramacronucleata</taxon>
        <taxon>Oligohymenophorea</taxon>
        <taxon>Peniculida</taxon>
        <taxon>Parameciidae</taxon>
        <taxon>Paramecium</taxon>
    </lineage>
</organism>
<dbReference type="Proteomes" id="UP000683925">
    <property type="component" value="Unassembled WGS sequence"/>
</dbReference>
<evidence type="ECO:0000259" key="2">
    <source>
        <dbReference type="Pfam" id="PF24842"/>
    </source>
</evidence>
<dbReference type="InterPro" id="IPR004854">
    <property type="entry name" value="Ufd1-like"/>
</dbReference>
<dbReference type="GO" id="GO:0006511">
    <property type="term" value="P:ubiquitin-dependent protein catabolic process"/>
    <property type="evidence" value="ECO:0007669"/>
    <property type="project" value="InterPro"/>
</dbReference>
<dbReference type="EMBL" id="CAJJDP010000025">
    <property type="protein sequence ID" value="CAD8151783.1"/>
    <property type="molecule type" value="Genomic_DNA"/>
</dbReference>
<accession>A0A8S1TIX0</accession>
<dbReference type="GO" id="GO:0031593">
    <property type="term" value="F:polyubiquitin modification-dependent protein binding"/>
    <property type="evidence" value="ECO:0007669"/>
    <property type="project" value="TreeGrafter"/>
</dbReference>
<dbReference type="OMA" id="AYLQIDY"/>
<dbReference type="InterPro" id="IPR055418">
    <property type="entry name" value="UFD1_N2"/>
</dbReference>
<evidence type="ECO:0008006" key="5">
    <source>
        <dbReference type="Google" id="ProtNLM"/>
    </source>
</evidence>
<evidence type="ECO:0000259" key="1">
    <source>
        <dbReference type="Pfam" id="PF03152"/>
    </source>
</evidence>
<dbReference type="OrthoDB" id="422728at2759"/>
<reference evidence="3" key="1">
    <citation type="submission" date="2021-01" db="EMBL/GenBank/DDBJ databases">
        <authorList>
            <consortium name="Genoscope - CEA"/>
            <person name="William W."/>
        </authorList>
    </citation>
    <scope>NUCLEOTIDE SEQUENCE</scope>
</reference>
<name>A0A8S1TIX0_PAROT</name>
<dbReference type="Pfam" id="PF24842">
    <property type="entry name" value="UFD1_N2"/>
    <property type="match status" value="1"/>
</dbReference>
<dbReference type="Pfam" id="PF03152">
    <property type="entry name" value="UFD1_N1"/>
    <property type="match status" value="1"/>
</dbReference>
<evidence type="ECO:0000313" key="4">
    <source>
        <dbReference type="Proteomes" id="UP000683925"/>
    </source>
</evidence>
<sequence length="290" mass="33057">MNQISQCYCRTLQVYSASSRQKNDINNGNSILLPLSSLKDICKIYRGALTFKLQSDLDEKKSIYVGVLEFTADKGTCVVPDWIFDAMGFTNGLKIPITFESINTLGRLIKVQPHKTAFIQLPDPKYILKSYLKNFTCLTQNETISIKYQDVNYLIDIVKVEPINEFNAICISQFELDIDFMDPLDMDVTKILIIQNSSSEAQQEKIIIQEQQPVFQGTGIRIDGQPLSINQSSSQKEDIPVKQYDPRKQKLVHGLKQAYPNFFNGPSVKWGNGKTNYNILDNYHHELTTI</sequence>
<feature type="domain" description="Ubiquitin fusion degradation protein UFD1 N-terminal subdomain 2" evidence="2">
    <location>
        <begin position="106"/>
        <end position="183"/>
    </location>
</feature>
<dbReference type="InterPro" id="IPR055417">
    <property type="entry name" value="UFD1_N1"/>
</dbReference>
<gene>
    <name evidence="3" type="ORF">POCTA_138.1.T0250280</name>
</gene>
<evidence type="ECO:0000313" key="3">
    <source>
        <dbReference type="EMBL" id="CAD8151783.1"/>
    </source>
</evidence>
<dbReference type="GO" id="GO:0036503">
    <property type="term" value="P:ERAD pathway"/>
    <property type="evidence" value="ECO:0007669"/>
    <property type="project" value="TreeGrafter"/>
</dbReference>
<proteinExistence type="predicted"/>